<comment type="caution">
    <text evidence="21">The sequence shown here is derived from an EMBL/GenBank/DDBJ whole genome shotgun (WGS) entry which is preliminary data.</text>
</comment>
<feature type="domain" description="Polysaccharide chain length determinant N-terminal" evidence="18">
    <location>
        <begin position="17"/>
        <end position="113"/>
    </location>
</feature>
<dbReference type="GO" id="GO:0004715">
    <property type="term" value="F:non-membrane spanning protein tyrosine kinase activity"/>
    <property type="evidence" value="ECO:0007669"/>
    <property type="project" value="UniProtKB-EC"/>
</dbReference>
<dbReference type="InterPro" id="IPR032807">
    <property type="entry name" value="GNVR"/>
</dbReference>
<dbReference type="InterPro" id="IPR050445">
    <property type="entry name" value="Bact_polysacc_biosynth/exp"/>
</dbReference>
<keyword evidence="5" id="KW-1003">Cell membrane</keyword>
<keyword evidence="8 17" id="KW-0812">Transmembrane</keyword>
<dbReference type="RefSeq" id="WP_272060024.1">
    <property type="nucleotide sequence ID" value="NZ_JAQMPX010000149.1"/>
</dbReference>
<sequence>MVDERNNNTGIENEGQDINLYALFFKYMVYWPWFVASVLVCCIGMYIFLRYQTPVYNITSSVLIKEDEKKGGNAAANGLAAIQDLGMFSMSNNFDNEVEILKSRTLIKKVVNDMRLYISLEQKNIWGFNPPLYKNSPVDVFITPEEAERLVSPVILSMHYTKDGKLTVEAEYKIEKKGDAILLKQSFESLPAILPTPVGVFSFTSSDSIPELEDGKIDLVAQIYTPTATAKAYGEDLSVTPSSKTTTIAEIALKNTVEQRGTDFVNRLVAFYNQDANDEKNEVAQKTAEFIEERIAIINNELGTTENELAAFKQRSGLTNLTSDAQMALQESSRYEQRRMENATQISLVQYLRNYMNDPVNEDEVIPANVGLQDQNLTSVIDQYNTMLIERKRLLRTSSESNPAVINMNAGIEAMRRNVKTTVNSVLKGLQIAKADIDRQASKFESRISDAPRQEKEFMTISRQQEIKATLYIMLLQKREENAITLAATANNGRIIEDPQADEHPVAPRKFLFMLAALILGFAIPIGTVYLHDLLKYKIENRDDVEALTNVPILAELPLVKKKGEGAIVVRENKNDIMEETFRGLRTNLLFMLGKDERVIMFSSTQPGEGKSFVAGNTAVSLAFLGKRVIVVGMDIRKPGLNRVFNISRKMEGITNYLSDPDHVDLFSMIQKSDISDNLDILPGGQIPPNPTELVARDVLDKTIALLKDHYDYIILDTAPIGMVTDTAIIGRVADMCVYVCRADVTPKTGFSYINVLQREHKFSKLATVINGLDMSKRKNNYGYGFGKKYGYGKGYGYGYGYGYSYGFESVDKKK</sequence>
<dbReference type="InterPro" id="IPR025669">
    <property type="entry name" value="AAA_dom"/>
</dbReference>
<evidence type="ECO:0000256" key="2">
    <source>
        <dbReference type="ARBA" id="ARBA00007316"/>
    </source>
</evidence>
<evidence type="ECO:0000256" key="10">
    <source>
        <dbReference type="ARBA" id="ARBA00022777"/>
    </source>
</evidence>
<dbReference type="GO" id="GO:0042802">
    <property type="term" value="F:identical protein binding"/>
    <property type="evidence" value="ECO:0007669"/>
    <property type="project" value="UniProtKB-ARBA"/>
</dbReference>
<name>A0AAW6FBB6_PARDI</name>
<evidence type="ECO:0000256" key="16">
    <source>
        <dbReference type="SAM" id="Coils"/>
    </source>
</evidence>
<evidence type="ECO:0000256" key="9">
    <source>
        <dbReference type="ARBA" id="ARBA00022741"/>
    </source>
</evidence>
<keyword evidence="11" id="KW-0067">ATP-binding</keyword>
<dbReference type="InterPro" id="IPR027417">
    <property type="entry name" value="P-loop_NTPase"/>
</dbReference>
<dbReference type="PANTHER" id="PTHR32309">
    <property type="entry name" value="TYROSINE-PROTEIN KINASE"/>
    <property type="match status" value="1"/>
</dbReference>
<evidence type="ECO:0000259" key="19">
    <source>
        <dbReference type="Pfam" id="PF13614"/>
    </source>
</evidence>
<gene>
    <name evidence="21" type="ORF">PN612_20470</name>
</gene>
<dbReference type="EMBL" id="JAQMPX010000149">
    <property type="protein sequence ID" value="MDB9140865.1"/>
    <property type="molecule type" value="Genomic_DNA"/>
</dbReference>
<evidence type="ECO:0000313" key="21">
    <source>
        <dbReference type="EMBL" id="MDB9140865.1"/>
    </source>
</evidence>
<keyword evidence="7 21" id="KW-0808">Transferase</keyword>
<dbReference type="Proteomes" id="UP001211522">
    <property type="component" value="Unassembled WGS sequence"/>
</dbReference>
<proteinExistence type="inferred from homology"/>
<evidence type="ECO:0000256" key="17">
    <source>
        <dbReference type="SAM" id="Phobius"/>
    </source>
</evidence>
<keyword evidence="12 17" id="KW-1133">Transmembrane helix</keyword>
<feature type="transmembrane region" description="Helical" evidence="17">
    <location>
        <begin position="30"/>
        <end position="49"/>
    </location>
</feature>
<keyword evidence="9" id="KW-0547">Nucleotide-binding</keyword>
<evidence type="ECO:0000256" key="14">
    <source>
        <dbReference type="ARBA" id="ARBA00023137"/>
    </source>
</evidence>
<dbReference type="PANTHER" id="PTHR32309:SF13">
    <property type="entry name" value="FERRIC ENTEROBACTIN TRANSPORT PROTEIN FEPE"/>
    <property type="match status" value="1"/>
</dbReference>
<feature type="domain" description="Tyrosine-protein kinase G-rich" evidence="20">
    <location>
        <begin position="455"/>
        <end position="531"/>
    </location>
</feature>
<evidence type="ECO:0000256" key="12">
    <source>
        <dbReference type="ARBA" id="ARBA00022989"/>
    </source>
</evidence>
<dbReference type="GO" id="GO:0005524">
    <property type="term" value="F:ATP binding"/>
    <property type="evidence" value="ECO:0007669"/>
    <property type="project" value="UniProtKB-KW"/>
</dbReference>
<organism evidence="21 22">
    <name type="scientific">Parabacteroides distasonis</name>
    <dbReference type="NCBI Taxonomy" id="823"/>
    <lineage>
        <taxon>Bacteria</taxon>
        <taxon>Pseudomonadati</taxon>
        <taxon>Bacteroidota</taxon>
        <taxon>Bacteroidia</taxon>
        <taxon>Bacteroidales</taxon>
        <taxon>Tannerellaceae</taxon>
        <taxon>Parabacteroides</taxon>
    </lineage>
</organism>
<dbReference type="Pfam" id="PF13614">
    <property type="entry name" value="AAA_31"/>
    <property type="match status" value="1"/>
</dbReference>
<evidence type="ECO:0000313" key="22">
    <source>
        <dbReference type="Proteomes" id="UP001211522"/>
    </source>
</evidence>
<keyword evidence="13 17" id="KW-0472">Membrane</keyword>
<dbReference type="EC" id="2.7.10.2" evidence="4"/>
<dbReference type="InterPro" id="IPR003856">
    <property type="entry name" value="LPS_length_determ_N"/>
</dbReference>
<comment type="similarity">
    <text evidence="2">Belongs to the CpsD/CapB family.</text>
</comment>
<feature type="coiled-coil region" evidence="16">
    <location>
        <begin position="269"/>
        <end position="315"/>
    </location>
</feature>
<evidence type="ECO:0000256" key="11">
    <source>
        <dbReference type="ARBA" id="ARBA00022840"/>
    </source>
</evidence>
<dbReference type="Pfam" id="PF02706">
    <property type="entry name" value="Wzz"/>
    <property type="match status" value="1"/>
</dbReference>
<protein>
    <recommendedName>
        <fullName evidence="4">non-specific protein-tyrosine kinase</fullName>
        <ecNumber evidence="4">2.7.10.2</ecNumber>
    </recommendedName>
</protein>
<dbReference type="Pfam" id="PF13807">
    <property type="entry name" value="GNVR"/>
    <property type="match status" value="1"/>
</dbReference>
<dbReference type="GO" id="GO:0005886">
    <property type="term" value="C:plasma membrane"/>
    <property type="evidence" value="ECO:0007669"/>
    <property type="project" value="UniProtKB-SubCell"/>
</dbReference>
<evidence type="ECO:0000256" key="7">
    <source>
        <dbReference type="ARBA" id="ARBA00022679"/>
    </source>
</evidence>
<evidence type="ECO:0000256" key="8">
    <source>
        <dbReference type="ARBA" id="ARBA00022692"/>
    </source>
</evidence>
<evidence type="ECO:0000256" key="13">
    <source>
        <dbReference type="ARBA" id="ARBA00023136"/>
    </source>
</evidence>
<evidence type="ECO:0000256" key="4">
    <source>
        <dbReference type="ARBA" id="ARBA00011903"/>
    </source>
</evidence>
<evidence type="ECO:0000259" key="18">
    <source>
        <dbReference type="Pfam" id="PF02706"/>
    </source>
</evidence>
<dbReference type="NCBIfam" id="TIGR01007">
    <property type="entry name" value="eps_fam"/>
    <property type="match status" value="1"/>
</dbReference>
<accession>A0AAW6FBB6</accession>
<dbReference type="FunFam" id="3.40.50.300:FF:000527">
    <property type="entry name" value="Tyrosine-protein kinase etk"/>
    <property type="match status" value="1"/>
</dbReference>
<comment type="subcellular location">
    <subcellularLocation>
        <location evidence="1">Cell inner membrane</location>
        <topology evidence="1">Multi-pass membrane protein</topology>
    </subcellularLocation>
</comment>
<reference evidence="21" key="1">
    <citation type="submission" date="2023-01" db="EMBL/GenBank/DDBJ databases">
        <title>Human gut microbiome strain richness.</title>
        <authorList>
            <person name="Chen-Liaw A."/>
        </authorList>
    </citation>
    <scope>NUCLEOTIDE SEQUENCE</scope>
    <source>
        <strain evidence="21">D35st1_E5_D35t1_190705</strain>
    </source>
</reference>
<comment type="catalytic activity">
    <reaction evidence="15">
        <text>L-tyrosyl-[protein] + ATP = O-phospho-L-tyrosyl-[protein] + ADP + H(+)</text>
        <dbReference type="Rhea" id="RHEA:10596"/>
        <dbReference type="Rhea" id="RHEA-COMP:10136"/>
        <dbReference type="Rhea" id="RHEA-COMP:20101"/>
        <dbReference type="ChEBI" id="CHEBI:15378"/>
        <dbReference type="ChEBI" id="CHEBI:30616"/>
        <dbReference type="ChEBI" id="CHEBI:46858"/>
        <dbReference type="ChEBI" id="CHEBI:61978"/>
        <dbReference type="ChEBI" id="CHEBI:456216"/>
        <dbReference type="EC" id="2.7.10.2"/>
    </reaction>
</comment>
<evidence type="ECO:0000256" key="6">
    <source>
        <dbReference type="ARBA" id="ARBA00022519"/>
    </source>
</evidence>
<dbReference type="InterPro" id="IPR005702">
    <property type="entry name" value="Wzc-like_C"/>
</dbReference>
<keyword evidence="14" id="KW-0829">Tyrosine-protein kinase</keyword>
<evidence type="ECO:0000256" key="5">
    <source>
        <dbReference type="ARBA" id="ARBA00022475"/>
    </source>
</evidence>
<feature type="transmembrane region" description="Helical" evidence="17">
    <location>
        <begin position="511"/>
        <end position="531"/>
    </location>
</feature>
<keyword evidence="10" id="KW-0418">Kinase</keyword>
<evidence type="ECO:0000256" key="15">
    <source>
        <dbReference type="ARBA" id="ARBA00051245"/>
    </source>
</evidence>
<keyword evidence="6" id="KW-0997">Cell inner membrane</keyword>
<dbReference type="SUPFAM" id="SSF52540">
    <property type="entry name" value="P-loop containing nucleoside triphosphate hydrolases"/>
    <property type="match status" value="1"/>
</dbReference>
<dbReference type="Gene3D" id="3.40.50.300">
    <property type="entry name" value="P-loop containing nucleotide triphosphate hydrolases"/>
    <property type="match status" value="1"/>
</dbReference>
<evidence type="ECO:0000259" key="20">
    <source>
        <dbReference type="Pfam" id="PF13807"/>
    </source>
</evidence>
<evidence type="ECO:0000256" key="3">
    <source>
        <dbReference type="ARBA" id="ARBA00008883"/>
    </source>
</evidence>
<dbReference type="AlphaFoldDB" id="A0AAW6FBB6"/>
<evidence type="ECO:0000256" key="1">
    <source>
        <dbReference type="ARBA" id="ARBA00004429"/>
    </source>
</evidence>
<dbReference type="CDD" id="cd05387">
    <property type="entry name" value="BY-kinase"/>
    <property type="match status" value="1"/>
</dbReference>
<feature type="domain" description="AAA" evidence="19">
    <location>
        <begin position="598"/>
        <end position="739"/>
    </location>
</feature>
<keyword evidence="16" id="KW-0175">Coiled coil</keyword>
<comment type="similarity">
    <text evidence="3">Belongs to the etk/wzc family.</text>
</comment>